<dbReference type="GO" id="GO:0032691">
    <property type="term" value="P:negative regulation of interleukin-1 beta production"/>
    <property type="evidence" value="ECO:0007669"/>
    <property type="project" value="UniProtKB-ARBA"/>
</dbReference>
<sequence>MGATGWTRTRLCRLACTVGVFFLLLLCFSSLRFPELPNSTCVWGVRPCRWFGGMPLSKEDAERKPPPSASPPSAATGAALLLQTPSEPQDLGEGFRIVRLQRAFAASLTPSGQILIREYLSGWKELIKFMDSLGAAFGLISGETRTKIAILQENQRGPHGAHYRTLQSMVRFELARGLVGFQSLPAGRPPSGCRTFLRLHRALKWLELFLRKLGTSPEDADPSRMCADAYQEALAPYHSWWVRQAAALAFLAMPSRRELYHILSAGGGEEGKGPRRLLDTVRSIAHVYNATQELYAAHGMLALP</sequence>
<dbReference type="EMBL" id="OX395138">
    <property type="protein sequence ID" value="CAI5791716.1"/>
    <property type="molecule type" value="Genomic_DNA"/>
</dbReference>
<evidence type="ECO:0000313" key="3">
    <source>
        <dbReference type="EMBL" id="CAI5791716.1"/>
    </source>
</evidence>
<gene>
    <name evidence="3" type="ORF">PODLI_1B012683</name>
</gene>
<evidence type="ECO:0000256" key="1">
    <source>
        <dbReference type="ARBA" id="ARBA00007148"/>
    </source>
</evidence>
<dbReference type="Proteomes" id="UP001178461">
    <property type="component" value="Chromosome 13"/>
</dbReference>
<keyword evidence="4" id="KW-1185">Reference proteome</keyword>
<dbReference type="SUPFAM" id="SSF110004">
    <property type="entry name" value="Glycolipid transfer protein, GLTP"/>
    <property type="match status" value="1"/>
</dbReference>
<dbReference type="GO" id="GO:0016020">
    <property type="term" value="C:membrane"/>
    <property type="evidence" value="ECO:0007669"/>
    <property type="project" value="TreeGrafter"/>
</dbReference>
<dbReference type="Gene3D" id="1.10.3520.10">
    <property type="entry name" value="Glycolipid transfer protein"/>
    <property type="match status" value="1"/>
</dbReference>
<dbReference type="GO" id="GO:0005829">
    <property type="term" value="C:cytosol"/>
    <property type="evidence" value="ECO:0007669"/>
    <property type="project" value="TreeGrafter"/>
</dbReference>
<comment type="similarity">
    <text evidence="1">Belongs to the GLTP family.</text>
</comment>
<feature type="domain" description="Glycolipid transfer protein" evidence="2">
    <location>
        <begin position="115"/>
        <end position="264"/>
    </location>
</feature>
<protein>
    <submittedName>
        <fullName evidence="3">Transfer domain-containing 2 isoform X2</fullName>
    </submittedName>
</protein>
<accession>A0AA35L9C1</accession>
<dbReference type="PANTHER" id="PTHR10219:SF19">
    <property type="entry name" value="GLYCOLIPID TRANSFER PROTEIN DOMAIN-CONTAINING PROTEIN 2"/>
    <property type="match status" value="1"/>
</dbReference>
<dbReference type="GO" id="GO:1902388">
    <property type="term" value="F:ceramide 1-phosphate transfer activity"/>
    <property type="evidence" value="ECO:0007669"/>
    <property type="project" value="TreeGrafter"/>
</dbReference>
<reference evidence="3" key="1">
    <citation type="submission" date="2022-12" db="EMBL/GenBank/DDBJ databases">
        <authorList>
            <person name="Alioto T."/>
            <person name="Alioto T."/>
            <person name="Gomez Garrido J."/>
        </authorList>
    </citation>
    <scope>NUCLEOTIDE SEQUENCE</scope>
</reference>
<dbReference type="InterPro" id="IPR014830">
    <property type="entry name" value="Glycolipid_transfer_prot_dom"/>
</dbReference>
<proteinExistence type="inferred from homology"/>
<dbReference type="GO" id="GO:1902387">
    <property type="term" value="F:ceramide 1-phosphate binding"/>
    <property type="evidence" value="ECO:0007669"/>
    <property type="project" value="TreeGrafter"/>
</dbReference>
<dbReference type="Pfam" id="PF08718">
    <property type="entry name" value="GLTP"/>
    <property type="match status" value="1"/>
</dbReference>
<organism evidence="3 4">
    <name type="scientific">Podarcis lilfordi</name>
    <name type="common">Lilford's wall lizard</name>
    <dbReference type="NCBI Taxonomy" id="74358"/>
    <lineage>
        <taxon>Eukaryota</taxon>
        <taxon>Metazoa</taxon>
        <taxon>Chordata</taxon>
        <taxon>Craniata</taxon>
        <taxon>Vertebrata</taxon>
        <taxon>Euteleostomi</taxon>
        <taxon>Lepidosauria</taxon>
        <taxon>Squamata</taxon>
        <taxon>Bifurcata</taxon>
        <taxon>Unidentata</taxon>
        <taxon>Episquamata</taxon>
        <taxon>Laterata</taxon>
        <taxon>Lacertibaenia</taxon>
        <taxon>Lacertidae</taxon>
        <taxon>Podarcis</taxon>
    </lineage>
</organism>
<dbReference type="AlphaFoldDB" id="A0AA35L9C1"/>
<dbReference type="InterPro" id="IPR036497">
    <property type="entry name" value="GLTP_sf"/>
</dbReference>
<dbReference type="PANTHER" id="PTHR10219">
    <property type="entry name" value="GLYCOLIPID TRANSFER PROTEIN-RELATED"/>
    <property type="match status" value="1"/>
</dbReference>
<evidence type="ECO:0000259" key="2">
    <source>
        <dbReference type="Pfam" id="PF08718"/>
    </source>
</evidence>
<evidence type="ECO:0000313" key="4">
    <source>
        <dbReference type="Proteomes" id="UP001178461"/>
    </source>
</evidence>
<dbReference type="FunFam" id="1.10.3520.10:FF:000002">
    <property type="entry name" value="Ceramide-1-phosphate transfer protein"/>
    <property type="match status" value="1"/>
</dbReference>
<name>A0AA35L9C1_9SAUR</name>